<organism evidence="2 3">
    <name type="scientific">Candidatus Vampirococcus lugosii</name>
    <dbReference type="NCBI Taxonomy" id="2789015"/>
    <lineage>
        <taxon>Bacteria</taxon>
        <taxon>Candidatus Absconditibacteriota</taxon>
        <taxon>Vampirococcus</taxon>
    </lineage>
</organism>
<keyword evidence="1" id="KW-1133">Transmembrane helix</keyword>
<evidence type="ECO:0000256" key="1">
    <source>
        <dbReference type="SAM" id="Phobius"/>
    </source>
</evidence>
<feature type="transmembrane region" description="Helical" evidence="1">
    <location>
        <begin position="6"/>
        <end position="25"/>
    </location>
</feature>
<keyword evidence="3" id="KW-1185">Reference proteome</keyword>
<reference evidence="2 3" key="1">
    <citation type="journal article" date="2021" name="Nat. Commun.">
        <title>Reductive evolution and unique predatory mode in the CPR bacterium Vampirococcus lugosii.</title>
        <authorList>
            <person name="Moreira D."/>
            <person name="Zivanovic Y."/>
            <person name="Lopez-Archilla A.I."/>
            <person name="Iniesto M."/>
            <person name="Lopez-Garcia P."/>
        </authorList>
    </citation>
    <scope>NUCLEOTIDE SEQUENCE [LARGE SCALE GENOMIC DNA]</scope>
    <source>
        <strain evidence="2">Chiprana</strain>
    </source>
</reference>
<comment type="caution">
    <text evidence="2">The sequence shown here is derived from an EMBL/GenBank/DDBJ whole genome shotgun (WGS) entry which is preliminary data.</text>
</comment>
<evidence type="ECO:0000313" key="2">
    <source>
        <dbReference type="EMBL" id="MBS8121692.1"/>
    </source>
</evidence>
<keyword evidence="1" id="KW-0812">Transmembrane</keyword>
<protein>
    <recommendedName>
        <fullName evidence="4">DUF3352 domain-containing protein</fullName>
    </recommendedName>
</protein>
<sequence>MEFKKYIIVGVLGLLLTLGLGIFVFKEHYESNKLNDSNFSYIPSNFSQVFHINFDDNLYGFLDEAPDDIYGSQNIVEISDGLNSVTAYQGSLDGSDISFMIFDVQDDFDFQNLLDSGFLYKDGDYVYENISNNKYIYIKESLLDLFLNYTGKSMDDLSSLSSYIQDLKSSKKNIGLFSEPNVESITQTNFNSIFPYLDDLGYTISTARLSNKDFDGSISVLFDENIDLFQDYEFESKYSDNLLEDTIAYLEVGSITDLIGTDSIGVDLKTLIMSIELSLEEYFGDLGLGLTDSNYSDLGKSLSSNIGLVVNKGNNEMGVGARIIFDDIGVYNVLDVFFPFIVQFIEDLDIEGEISKFTGDNEFGINFNIPYVGLVALESNIIVSNDGERTYIDILEPKLDSESIDFDYNKSSILSYYLNLSNLFDIMYPVGGFQEFGFTKEQFEFFQDKKVFGNLDIDGNKIIFNFNLKN</sequence>
<proteinExistence type="predicted"/>
<gene>
    <name evidence="2" type="ORF">VAMP_13n63</name>
</gene>
<evidence type="ECO:0008006" key="4">
    <source>
        <dbReference type="Google" id="ProtNLM"/>
    </source>
</evidence>
<dbReference type="EMBL" id="JAEDAM010000009">
    <property type="protein sequence ID" value="MBS8121692.1"/>
    <property type="molecule type" value="Genomic_DNA"/>
</dbReference>
<accession>A0ABS5QKV1</accession>
<name>A0ABS5QKV1_9BACT</name>
<dbReference type="Proteomes" id="UP000680365">
    <property type="component" value="Unassembled WGS sequence"/>
</dbReference>
<keyword evidence="1" id="KW-0472">Membrane</keyword>
<evidence type="ECO:0000313" key="3">
    <source>
        <dbReference type="Proteomes" id="UP000680365"/>
    </source>
</evidence>
<dbReference type="RefSeq" id="WP_213348423.1">
    <property type="nucleotide sequence ID" value="NZ_JAEDAM010000009.1"/>
</dbReference>